<proteinExistence type="predicted"/>
<organism evidence="1">
    <name type="scientific">Oceaniferula spumae</name>
    <dbReference type="NCBI Taxonomy" id="2979115"/>
    <lineage>
        <taxon>Bacteria</taxon>
        <taxon>Pseudomonadati</taxon>
        <taxon>Verrucomicrobiota</taxon>
        <taxon>Verrucomicrobiia</taxon>
        <taxon>Verrucomicrobiales</taxon>
        <taxon>Verrucomicrobiaceae</taxon>
        <taxon>Oceaniferula</taxon>
    </lineage>
</organism>
<name>A0AAT9FH18_9BACT</name>
<accession>A0AAT9FH18</accession>
<dbReference type="EMBL" id="AP026866">
    <property type="protein sequence ID" value="BDS05272.1"/>
    <property type="molecule type" value="Genomic_DNA"/>
</dbReference>
<protein>
    <submittedName>
        <fullName evidence="1">Uncharacterized protein</fullName>
    </submittedName>
</protein>
<dbReference type="KEGG" id="osu:NT6N_03120"/>
<sequence length="444" mass="49465">MMTTTPPTAYEQFTEPVYKVLDDFMLNCSDDPETREAMASAMTVSYWQMAARGLTAQLPSMILVNAGGAEDPVLDAIRKLCNYQKDERTDIRGSGRFAGGTPAQAPAAMLFAVRSLQQHRKDFPMSPPLSDWESYFHDARVTGYGKGDIRPYAGAFDPKLGLVTDPRNSITLLLDDKQDWEAFRHDLSGEPQKIREPSGIGRGLDFTAKSMALSGSLDADDFDEKLVDAALELGHPLFFLPHTSSAPVKFRNYPGMSYFALHLKTPGLIPRNYPLMPEDKWCRYYQKWIWKRLLLMPVNYRFCILEAIHKLQSVCETLALYTGPASGDPVPGVAELANTLFNSLLRSMALSLAFLAWHGHGIEPGCSVNTTRKVLKLLREDGGSMKLRDLHRATGFGSAAKRDEVLARLEIEGLVTLDDNLVSANDMHEFIANIREQLPMADRG</sequence>
<evidence type="ECO:0000313" key="1">
    <source>
        <dbReference type="EMBL" id="BDS05272.1"/>
    </source>
</evidence>
<dbReference type="AlphaFoldDB" id="A0AAT9FH18"/>
<gene>
    <name evidence="1" type="ORF">NT6N_03120</name>
</gene>
<reference evidence="1" key="1">
    <citation type="submission" date="2024-07" db="EMBL/GenBank/DDBJ databases">
        <title>Complete genome sequence of Verrucomicrobiaceae bacterium NT6N.</title>
        <authorList>
            <person name="Huang C."/>
            <person name="Takami H."/>
            <person name="Hamasaki K."/>
        </authorList>
    </citation>
    <scope>NUCLEOTIDE SEQUENCE</scope>
    <source>
        <strain evidence="1">NT6N</strain>
    </source>
</reference>